<evidence type="ECO:0000313" key="2">
    <source>
        <dbReference type="EMBL" id="KAF9620466.1"/>
    </source>
</evidence>
<feature type="domain" description="Glycosyl hydrolase family 32 C-terminal" evidence="1">
    <location>
        <begin position="65"/>
        <end position="117"/>
    </location>
</feature>
<dbReference type="InterPro" id="IPR013320">
    <property type="entry name" value="ConA-like_dom_sf"/>
</dbReference>
<organism evidence="2 3">
    <name type="scientific">Coptis chinensis</name>
    <dbReference type="NCBI Taxonomy" id="261450"/>
    <lineage>
        <taxon>Eukaryota</taxon>
        <taxon>Viridiplantae</taxon>
        <taxon>Streptophyta</taxon>
        <taxon>Embryophyta</taxon>
        <taxon>Tracheophyta</taxon>
        <taxon>Spermatophyta</taxon>
        <taxon>Magnoliopsida</taxon>
        <taxon>Ranunculales</taxon>
        <taxon>Ranunculaceae</taxon>
        <taxon>Coptidoideae</taxon>
        <taxon>Coptis</taxon>
    </lineage>
</organism>
<dbReference type="Proteomes" id="UP000631114">
    <property type="component" value="Unassembled WGS sequence"/>
</dbReference>
<dbReference type="Pfam" id="PF08244">
    <property type="entry name" value="Glyco_hydro_32C"/>
    <property type="match status" value="1"/>
</dbReference>
<reference evidence="2 3" key="1">
    <citation type="submission" date="2020-10" db="EMBL/GenBank/DDBJ databases">
        <title>The Coptis chinensis genome and diversification of protoberbering-type alkaloids.</title>
        <authorList>
            <person name="Wang B."/>
            <person name="Shu S."/>
            <person name="Song C."/>
            <person name="Liu Y."/>
        </authorList>
    </citation>
    <scope>NUCLEOTIDE SEQUENCE [LARGE SCALE GENOMIC DNA]</scope>
    <source>
        <strain evidence="2">HL-2020</strain>
        <tissue evidence="2">Leaf</tissue>
    </source>
</reference>
<protein>
    <recommendedName>
        <fullName evidence="1">Glycosyl hydrolase family 32 C-terminal domain-containing protein</fullName>
    </recommendedName>
</protein>
<proteinExistence type="predicted"/>
<accession>A0A835IMJ0</accession>
<dbReference type="SUPFAM" id="SSF49899">
    <property type="entry name" value="Concanavalin A-like lectins/glucanases"/>
    <property type="match status" value="1"/>
</dbReference>
<dbReference type="PANTHER" id="PTHR31953">
    <property type="entry name" value="BETA-FRUCTOFURANOSIDASE, INSOLUBLE ISOENZYME CWINV1-RELATED"/>
    <property type="match status" value="1"/>
</dbReference>
<dbReference type="OrthoDB" id="1915861at2759"/>
<comment type="caution">
    <text evidence="2">The sequence shown here is derived from an EMBL/GenBank/DDBJ whole genome shotgun (WGS) entry which is preliminary data.</text>
</comment>
<dbReference type="Gene3D" id="2.60.120.560">
    <property type="entry name" value="Exo-inulinase, domain 1"/>
    <property type="match status" value="1"/>
</dbReference>
<dbReference type="AlphaFoldDB" id="A0A835IMJ0"/>
<gene>
    <name evidence="2" type="ORF">IFM89_012643</name>
</gene>
<dbReference type="InterPro" id="IPR050551">
    <property type="entry name" value="Fructan_Metab_Enzymes"/>
</dbReference>
<evidence type="ECO:0000259" key="1">
    <source>
        <dbReference type="Pfam" id="PF08244"/>
    </source>
</evidence>
<dbReference type="EMBL" id="JADFTS010000002">
    <property type="protein sequence ID" value="KAF9620466.1"/>
    <property type="molecule type" value="Genomic_DNA"/>
</dbReference>
<name>A0A835IMJ0_9MAGN</name>
<sequence>MNLLISRKGGHQFRVVLFDEKTNTNVLQWPVKEVESLRLNKKEFNSVKLEARSIVPLNVGKASQVDHSIVEAFVQSGRTCITSRVYPTEDIGGATRLFLFNNATGAGVTATSVKIWEMSSALLHSSPVEQKV</sequence>
<keyword evidence="3" id="KW-1185">Reference proteome</keyword>
<dbReference type="InterPro" id="IPR013189">
    <property type="entry name" value="Glyco_hydro_32_C"/>
</dbReference>
<evidence type="ECO:0000313" key="3">
    <source>
        <dbReference type="Proteomes" id="UP000631114"/>
    </source>
</evidence>